<keyword evidence="2" id="KW-0732">Signal</keyword>
<name>A0ABW4MXW0_9CAUL</name>
<proteinExistence type="predicted"/>
<sequence>MRPLLALAALCLALAGPAAGQEKSRFVMVKPQPKSEPGLRGPISAPRAVTAPLAPAGPEAPADPQLADPVGAAASVTWKAPPDHGAARQCRAACDRTYYFCLSAGDGDSCPTSWGQCRTKCEARRS</sequence>
<accession>A0ABW4MXW0</accession>
<dbReference type="RefSeq" id="WP_377282651.1">
    <property type="nucleotide sequence ID" value="NZ_JBHRSI010000007.1"/>
</dbReference>
<reference evidence="4" key="1">
    <citation type="journal article" date="2019" name="Int. J. Syst. Evol. Microbiol.">
        <title>The Global Catalogue of Microorganisms (GCM) 10K type strain sequencing project: providing services to taxonomists for standard genome sequencing and annotation.</title>
        <authorList>
            <consortium name="The Broad Institute Genomics Platform"/>
            <consortium name="The Broad Institute Genome Sequencing Center for Infectious Disease"/>
            <person name="Wu L."/>
            <person name="Ma J."/>
        </authorList>
    </citation>
    <scope>NUCLEOTIDE SEQUENCE [LARGE SCALE GENOMIC DNA]</scope>
    <source>
        <strain evidence="4">DFY28</strain>
    </source>
</reference>
<comment type="caution">
    <text evidence="3">The sequence shown here is derived from an EMBL/GenBank/DDBJ whole genome shotgun (WGS) entry which is preliminary data.</text>
</comment>
<feature type="chain" id="PRO_5046282526" description="ShKT domain-containing protein" evidence="2">
    <location>
        <begin position="21"/>
        <end position="126"/>
    </location>
</feature>
<dbReference type="EMBL" id="JBHUEY010000001">
    <property type="protein sequence ID" value="MFD1782819.1"/>
    <property type="molecule type" value="Genomic_DNA"/>
</dbReference>
<feature type="region of interest" description="Disordered" evidence="1">
    <location>
        <begin position="30"/>
        <end position="67"/>
    </location>
</feature>
<gene>
    <name evidence="3" type="ORF">ACFSC0_05395</name>
</gene>
<organism evidence="3 4">
    <name type="scientific">Phenylobacterium terrae</name>
    <dbReference type="NCBI Taxonomy" id="2665495"/>
    <lineage>
        <taxon>Bacteria</taxon>
        <taxon>Pseudomonadati</taxon>
        <taxon>Pseudomonadota</taxon>
        <taxon>Alphaproteobacteria</taxon>
        <taxon>Caulobacterales</taxon>
        <taxon>Caulobacteraceae</taxon>
        <taxon>Phenylobacterium</taxon>
    </lineage>
</organism>
<feature type="signal peptide" evidence="2">
    <location>
        <begin position="1"/>
        <end position="20"/>
    </location>
</feature>
<evidence type="ECO:0008006" key="5">
    <source>
        <dbReference type="Google" id="ProtNLM"/>
    </source>
</evidence>
<evidence type="ECO:0000256" key="2">
    <source>
        <dbReference type="SAM" id="SignalP"/>
    </source>
</evidence>
<evidence type="ECO:0000313" key="3">
    <source>
        <dbReference type="EMBL" id="MFD1782819.1"/>
    </source>
</evidence>
<dbReference type="Proteomes" id="UP001597237">
    <property type="component" value="Unassembled WGS sequence"/>
</dbReference>
<evidence type="ECO:0000256" key="1">
    <source>
        <dbReference type="SAM" id="MobiDB-lite"/>
    </source>
</evidence>
<protein>
    <recommendedName>
        <fullName evidence="5">ShKT domain-containing protein</fullName>
    </recommendedName>
</protein>
<keyword evidence="4" id="KW-1185">Reference proteome</keyword>
<evidence type="ECO:0000313" key="4">
    <source>
        <dbReference type="Proteomes" id="UP001597237"/>
    </source>
</evidence>
<feature type="compositionally biased region" description="Low complexity" evidence="1">
    <location>
        <begin position="51"/>
        <end position="64"/>
    </location>
</feature>